<organism evidence="1 2">
    <name type="scientific">Trichinella papuae</name>
    <dbReference type="NCBI Taxonomy" id="268474"/>
    <lineage>
        <taxon>Eukaryota</taxon>
        <taxon>Metazoa</taxon>
        <taxon>Ecdysozoa</taxon>
        <taxon>Nematoda</taxon>
        <taxon>Enoplea</taxon>
        <taxon>Dorylaimia</taxon>
        <taxon>Trichinellida</taxon>
        <taxon>Trichinellidae</taxon>
        <taxon>Trichinella</taxon>
    </lineage>
</organism>
<sequence length="84" mass="9851">MIFKLIPLFLEDAKFFEISCFEKCVLEKSKYYEEYCAINLFLLNLAQSSPRSDTQGFPEIIPRRVQIRLYIFKAGPAFTCKLSK</sequence>
<evidence type="ECO:0000313" key="2">
    <source>
        <dbReference type="Proteomes" id="UP000054843"/>
    </source>
</evidence>
<accession>A0A0V1MHQ8</accession>
<protein>
    <submittedName>
        <fullName evidence="1">Uncharacterized protein</fullName>
    </submittedName>
</protein>
<reference evidence="1 2" key="1">
    <citation type="submission" date="2015-01" db="EMBL/GenBank/DDBJ databases">
        <title>Evolution of Trichinella species and genotypes.</title>
        <authorList>
            <person name="Korhonen P.K."/>
            <person name="Edoardo P."/>
            <person name="Giuseppe L.R."/>
            <person name="Gasser R.B."/>
        </authorList>
    </citation>
    <scope>NUCLEOTIDE SEQUENCE [LARGE SCALE GENOMIC DNA]</scope>
    <source>
        <strain evidence="1">ISS1980</strain>
    </source>
</reference>
<name>A0A0V1MHQ8_9BILA</name>
<evidence type="ECO:0000313" key="1">
    <source>
        <dbReference type="EMBL" id="KRZ71074.1"/>
    </source>
</evidence>
<dbReference type="AlphaFoldDB" id="A0A0V1MHQ8"/>
<gene>
    <name evidence="1" type="ORF">T10_10327</name>
</gene>
<comment type="caution">
    <text evidence="1">The sequence shown here is derived from an EMBL/GenBank/DDBJ whole genome shotgun (WGS) entry which is preliminary data.</text>
</comment>
<proteinExistence type="predicted"/>
<keyword evidence="2" id="KW-1185">Reference proteome</keyword>
<dbReference type="Proteomes" id="UP000054843">
    <property type="component" value="Unassembled WGS sequence"/>
</dbReference>
<dbReference type="EMBL" id="JYDO01000103">
    <property type="protein sequence ID" value="KRZ71074.1"/>
    <property type="molecule type" value="Genomic_DNA"/>
</dbReference>